<dbReference type="KEGG" id="nvn:NVIE_024200"/>
<dbReference type="AlphaFoldDB" id="A0A060HND9"/>
<proteinExistence type="predicted"/>
<reference evidence="1 2" key="1">
    <citation type="journal article" date="2014" name="Int. J. Syst. Evol. Microbiol.">
        <title>Nitrososphaera viennensis gen. nov., sp. nov., an aerobic and mesophilic, ammonia-oxidizing archaeon from soil and a member of the archaeal phylum Thaumarchaeota.</title>
        <authorList>
            <person name="Stieglmeier M."/>
            <person name="Klingl A."/>
            <person name="Alves R.J."/>
            <person name="Rittmann S.K."/>
            <person name="Melcher M."/>
            <person name="Leisch N."/>
            <person name="Schleper C."/>
        </authorList>
    </citation>
    <scope>NUCLEOTIDE SEQUENCE [LARGE SCALE GENOMIC DNA]</scope>
    <source>
        <strain evidence="1">EN76</strain>
    </source>
</reference>
<keyword evidence="2" id="KW-1185">Reference proteome</keyword>
<sequence length="85" mass="9448">MSATATAVEYYNRKFGDSAQAAFIHLVREIGEIAFAMEKQNAEHAKLEITESIALLHYLAAKYNLDVPASMQALYSKKLEALKAK</sequence>
<dbReference type="GeneID" id="74947661"/>
<dbReference type="RefSeq" id="WP_075055395.1">
    <property type="nucleotide sequence ID" value="NZ_CP007536.1"/>
</dbReference>
<dbReference type="SUPFAM" id="SSF101386">
    <property type="entry name" value="all-alpha NTP pyrophosphatases"/>
    <property type="match status" value="1"/>
</dbReference>
<accession>A0A060HND9</accession>
<dbReference type="STRING" id="926571.NVIE_024200"/>
<organism evidence="1 2">
    <name type="scientific">Nitrososphaera viennensis EN76</name>
    <dbReference type="NCBI Taxonomy" id="926571"/>
    <lineage>
        <taxon>Archaea</taxon>
        <taxon>Nitrososphaerota</taxon>
        <taxon>Nitrososphaeria</taxon>
        <taxon>Nitrososphaerales</taxon>
        <taxon>Nitrososphaeraceae</taxon>
        <taxon>Nitrososphaera</taxon>
    </lineage>
</organism>
<dbReference type="OrthoDB" id="8377at2157"/>
<name>A0A060HND9_9ARCH</name>
<evidence type="ECO:0000313" key="2">
    <source>
        <dbReference type="Proteomes" id="UP000027093"/>
    </source>
</evidence>
<protein>
    <recommendedName>
        <fullName evidence="3">NTP pyrophosphohydrolase MazG putative catalytic core domain-containing protein</fullName>
    </recommendedName>
</protein>
<evidence type="ECO:0008006" key="3">
    <source>
        <dbReference type="Google" id="ProtNLM"/>
    </source>
</evidence>
<gene>
    <name evidence="1" type="ORF">NVIE_024200</name>
</gene>
<dbReference type="EMBL" id="CP007536">
    <property type="protein sequence ID" value="AIC16685.1"/>
    <property type="molecule type" value="Genomic_DNA"/>
</dbReference>
<dbReference type="Gene3D" id="1.10.287.1080">
    <property type="entry name" value="MazG-like"/>
    <property type="match status" value="1"/>
</dbReference>
<dbReference type="HOGENOM" id="CLU_2519881_0_0_2"/>
<dbReference type="Proteomes" id="UP000027093">
    <property type="component" value="Chromosome"/>
</dbReference>
<evidence type="ECO:0000313" key="1">
    <source>
        <dbReference type="EMBL" id="AIC16685.1"/>
    </source>
</evidence>